<reference evidence="2 3" key="1">
    <citation type="submission" date="2018-01" db="EMBL/GenBank/DDBJ databases">
        <title>Genome characterization of the sugarcane-associated fungus Trichoderma ghanense CCMA-1212 and their application in lignocelulose bioconversion.</title>
        <authorList>
            <person name="Steindorff A.S."/>
            <person name="Mendes T.D."/>
            <person name="Vilela E.S.D."/>
            <person name="Rodrigues D.S."/>
            <person name="Formighieri E.F."/>
            <person name="Melo I.S."/>
            <person name="Favaro L.C.L."/>
        </authorList>
    </citation>
    <scope>NUCLEOTIDE SEQUENCE [LARGE SCALE GENOMIC DNA]</scope>
    <source>
        <strain evidence="2 3">CCMA-1212</strain>
    </source>
</reference>
<dbReference type="RefSeq" id="XP_073556763.1">
    <property type="nucleotide sequence ID" value="XM_073705031.1"/>
</dbReference>
<evidence type="ECO:0000256" key="1">
    <source>
        <dbReference type="SAM" id="MobiDB-lite"/>
    </source>
</evidence>
<dbReference type="GeneID" id="300579481"/>
<evidence type="ECO:0000313" key="2">
    <source>
        <dbReference type="EMBL" id="TFB00562.1"/>
    </source>
</evidence>
<comment type="caution">
    <text evidence="2">The sequence shown here is derived from an EMBL/GenBank/DDBJ whole genome shotgun (WGS) entry which is preliminary data.</text>
</comment>
<dbReference type="EMBL" id="PPTA01000011">
    <property type="protein sequence ID" value="TFB00562.1"/>
    <property type="molecule type" value="Genomic_DNA"/>
</dbReference>
<accession>A0ABY2GX91</accession>
<gene>
    <name evidence="2" type="ORF">CCMA1212_007870</name>
</gene>
<feature type="region of interest" description="Disordered" evidence="1">
    <location>
        <begin position="16"/>
        <end position="43"/>
    </location>
</feature>
<evidence type="ECO:0000313" key="3">
    <source>
        <dbReference type="Proteomes" id="UP001642720"/>
    </source>
</evidence>
<sequence>MDPNISSACHRLYAQKSSKPPKLNRYQRHSLSAQSAPKAERSHRIRVSWQQHRLLSALSAISSASTRQHAFTTPRRLPHSLLESMTNGCRGYPLIRVIFASVAIRGTWSDSDNAVCVWLWPEKR</sequence>
<name>A0ABY2GX91_9HYPO</name>
<dbReference type="Proteomes" id="UP001642720">
    <property type="component" value="Unassembled WGS sequence"/>
</dbReference>
<protein>
    <submittedName>
        <fullName evidence="2">Uncharacterized protein</fullName>
    </submittedName>
</protein>
<organism evidence="2 3">
    <name type="scientific">Trichoderma ghanense</name>
    <dbReference type="NCBI Taxonomy" id="65468"/>
    <lineage>
        <taxon>Eukaryota</taxon>
        <taxon>Fungi</taxon>
        <taxon>Dikarya</taxon>
        <taxon>Ascomycota</taxon>
        <taxon>Pezizomycotina</taxon>
        <taxon>Sordariomycetes</taxon>
        <taxon>Hypocreomycetidae</taxon>
        <taxon>Hypocreales</taxon>
        <taxon>Hypocreaceae</taxon>
        <taxon>Trichoderma</taxon>
    </lineage>
</organism>
<keyword evidence="3" id="KW-1185">Reference proteome</keyword>
<proteinExistence type="predicted"/>